<keyword evidence="3 4" id="KW-0315">Glutamine amidotransferase</keyword>
<dbReference type="PANTHER" id="PTHR21343">
    <property type="entry name" value="DETHIOBIOTIN SYNTHETASE"/>
    <property type="match status" value="1"/>
</dbReference>
<dbReference type="InterPro" id="IPR004459">
    <property type="entry name" value="CobQ_synth"/>
</dbReference>
<feature type="active site" description="Nucleophile" evidence="4">
    <location>
        <position position="331"/>
    </location>
</feature>
<dbReference type="CDD" id="cd05389">
    <property type="entry name" value="CobQ_N"/>
    <property type="match status" value="1"/>
</dbReference>
<dbReference type="EMBL" id="CP017111">
    <property type="protein sequence ID" value="AOO65285.1"/>
    <property type="molecule type" value="Genomic_DNA"/>
</dbReference>
<dbReference type="KEGG" id="shal:SHALO_1510"/>
<dbReference type="Pfam" id="PF07685">
    <property type="entry name" value="GATase_3"/>
    <property type="match status" value="1"/>
</dbReference>
<reference evidence="8" key="1">
    <citation type="submission" date="2016-08" db="EMBL/GenBank/DDBJ databases">
        <title>Complete genome sequence of the organohalide-respiring Epsilonproteobacterium Sulfurospirillum halorespirans.</title>
        <authorList>
            <person name="Goris T."/>
            <person name="Zimmermann J."/>
            <person name="Schenz B."/>
            <person name="Lemos M."/>
            <person name="Hackermueller J."/>
            <person name="Diekert G."/>
        </authorList>
    </citation>
    <scope>NUCLEOTIDE SEQUENCE [LARGE SCALE GENOMIC DNA]</scope>
    <source>
        <strain>DSM 13726</strain>
        <strain evidence="8">PCE-M2</strain>
    </source>
</reference>
<evidence type="ECO:0000256" key="2">
    <source>
        <dbReference type="ARBA" id="ARBA00022573"/>
    </source>
</evidence>
<dbReference type="PANTHER" id="PTHR21343:SF1">
    <property type="entry name" value="COBYRIC ACID SYNTHASE"/>
    <property type="match status" value="1"/>
</dbReference>
<dbReference type="InterPro" id="IPR002586">
    <property type="entry name" value="CobQ/CobB/MinD/ParA_Nub-bd_dom"/>
</dbReference>
<evidence type="ECO:0000313" key="8">
    <source>
        <dbReference type="Proteomes" id="UP000094609"/>
    </source>
</evidence>
<dbReference type="InterPro" id="IPR033949">
    <property type="entry name" value="CobQ_GATase1"/>
</dbReference>
<sequence>MKHKNLMVYGTGSDVGKSVIVAGLCRILKQDGVRVCPFKSQNMALNSYITKDGKEMGRAQVVQAEAAGLEPDVMMNPILLKPSTDRKAQVILHGKALRNMDAREYFTNRGAMKIEVMKAYNKIRENYDVSIIEGAGSPAEINLKVDDLVNTGMAEMADAPAVLVADIDKGGVFASIYGTIKLLEKHESARIKGVIINKFRGDVTLLEPGLRMIEEKINIPVLGVIPYIQLGIEEEDGFGDRHLEKKARGAIDIAVIVPKRISNFTDMDALLRHSDVTVRYVRKVHEIENPDVIILPGSKNTIEDMLDLQQRGMAEAVIKHAKNGVIIFGICGGFQMLGQKIQDEFGIESSIQEITGLGLLDIETTMLKEKTTTQFEGLLSCNTGFLQGMTKCRIKGYEIHQGITYGNEANLFEGTEALLGAIRDNVIGTYIHGVFDNSDFTTEFLNRIREKKGITKVDEVFDYDAYKQGEYDKLALLLRENLDMRAIYNIIGVE</sequence>
<dbReference type="InterPro" id="IPR047045">
    <property type="entry name" value="CobQ_N"/>
</dbReference>
<protein>
    <recommendedName>
        <fullName evidence="4">Cobyric acid synthase</fullName>
    </recommendedName>
</protein>
<feature type="domain" description="CobQ/CobB/MinD/ParA nucleotide binding" evidence="5">
    <location>
        <begin position="6"/>
        <end position="228"/>
    </location>
</feature>
<dbReference type="InterPro" id="IPR011698">
    <property type="entry name" value="GATase_3"/>
</dbReference>
<dbReference type="PROSITE" id="PS51273">
    <property type="entry name" value="GATASE_TYPE_1"/>
    <property type="match status" value="1"/>
</dbReference>
<dbReference type="SUPFAM" id="SSF52540">
    <property type="entry name" value="P-loop containing nucleoside triphosphate hydrolases"/>
    <property type="match status" value="1"/>
</dbReference>
<evidence type="ECO:0000259" key="6">
    <source>
        <dbReference type="Pfam" id="PF07685"/>
    </source>
</evidence>
<comment type="pathway">
    <text evidence="1 4">Cofactor biosynthesis; adenosylcobalamin biosynthesis.</text>
</comment>
<dbReference type="Gene3D" id="3.40.50.880">
    <property type="match status" value="1"/>
</dbReference>
<dbReference type="GO" id="GO:0015420">
    <property type="term" value="F:ABC-type vitamin B12 transporter activity"/>
    <property type="evidence" value="ECO:0007669"/>
    <property type="project" value="UniProtKB-UniRule"/>
</dbReference>
<dbReference type="CDD" id="cd01750">
    <property type="entry name" value="GATase1_CobQ"/>
    <property type="match status" value="1"/>
</dbReference>
<dbReference type="Gene3D" id="3.40.50.300">
    <property type="entry name" value="P-loop containing nucleotide triphosphate hydrolases"/>
    <property type="match status" value="1"/>
</dbReference>
<accession>A0A1D7TJU6</accession>
<dbReference type="GO" id="GO:0009236">
    <property type="term" value="P:cobalamin biosynthetic process"/>
    <property type="evidence" value="ECO:0007669"/>
    <property type="project" value="UniProtKB-UniRule"/>
</dbReference>
<dbReference type="UniPathway" id="UPA00148"/>
<evidence type="ECO:0000256" key="3">
    <source>
        <dbReference type="ARBA" id="ARBA00022962"/>
    </source>
</evidence>
<dbReference type="PATRIC" id="fig|1193502.14.peg.1533"/>
<dbReference type="SUPFAM" id="SSF52317">
    <property type="entry name" value="Class I glutamine amidotransferase-like"/>
    <property type="match status" value="1"/>
</dbReference>
<dbReference type="Proteomes" id="UP000094609">
    <property type="component" value="Chromosome"/>
</dbReference>
<dbReference type="RefSeq" id="WP_025344680.1">
    <property type="nucleotide sequence ID" value="NZ_CP017111.1"/>
</dbReference>
<dbReference type="PROSITE" id="PS51274">
    <property type="entry name" value="GATASE_COBBQ"/>
    <property type="match status" value="1"/>
</dbReference>
<evidence type="ECO:0000256" key="1">
    <source>
        <dbReference type="ARBA" id="ARBA00004953"/>
    </source>
</evidence>
<dbReference type="NCBIfam" id="NF001989">
    <property type="entry name" value="PRK00784.1"/>
    <property type="match status" value="1"/>
</dbReference>
<keyword evidence="7" id="KW-0436">Ligase</keyword>
<dbReference type="Pfam" id="PF01656">
    <property type="entry name" value="CbiA"/>
    <property type="match status" value="1"/>
</dbReference>
<evidence type="ECO:0000313" key="7">
    <source>
        <dbReference type="EMBL" id="AOO65285.1"/>
    </source>
</evidence>
<feature type="active site" evidence="4">
    <location>
        <position position="432"/>
    </location>
</feature>
<feature type="domain" description="CobB/CobQ-like glutamine amidotransferase" evidence="6">
    <location>
        <begin position="252"/>
        <end position="439"/>
    </location>
</feature>
<keyword evidence="8" id="KW-1185">Reference proteome</keyword>
<dbReference type="InterPro" id="IPR027417">
    <property type="entry name" value="P-loop_NTPase"/>
</dbReference>
<dbReference type="STRING" id="1193502.SHALO_1510"/>
<proteinExistence type="inferred from homology"/>
<evidence type="ECO:0000256" key="4">
    <source>
        <dbReference type="HAMAP-Rule" id="MF_00028"/>
    </source>
</evidence>
<dbReference type="AlphaFoldDB" id="A0A1D7TJU6"/>
<organism evidence="7 8">
    <name type="scientific">Sulfurospirillum halorespirans DSM 13726</name>
    <dbReference type="NCBI Taxonomy" id="1193502"/>
    <lineage>
        <taxon>Bacteria</taxon>
        <taxon>Pseudomonadati</taxon>
        <taxon>Campylobacterota</taxon>
        <taxon>Epsilonproteobacteria</taxon>
        <taxon>Campylobacterales</taxon>
        <taxon>Sulfurospirillaceae</taxon>
        <taxon>Sulfurospirillum</taxon>
    </lineage>
</organism>
<dbReference type="GO" id="GO:0016874">
    <property type="term" value="F:ligase activity"/>
    <property type="evidence" value="ECO:0007669"/>
    <property type="project" value="UniProtKB-KW"/>
</dbReference>
<dbReference type="NCBIfam" id="TIGR00313">
    <property type="entry name" value="cobQ"/>
    <property type="match status" value="1"/>
</dbReference>
<dbReference type="HAMAP" id="MF_00028">
    <property type="entry name" value="CobQ"/>
    <property type="match status" value="1"/>
</dbReference>
<comment type="similarity">
    <text evidence="4">Belongs to the CobB/CobQ family. CobQ subfamily.</text>
</comment>
<evidence type="ECO:0000259" key="5">
    <source>
        <dbReference type="Pfam" id="PF01656"/>
    </source>
</evidence>
<gene>
    <name evidence="4" type="primary">cobQ</name>
    <name evidence="7" type="ORF">SHALO_1510</name>
</gene>
<keyword evidence="2 4" id="KW-0169">Cobalamin biosynthesis</keyword>
<comment type="function">
    <text evidence="4">Catalyzes amidations at positions B, D, E, and G on adenosylcobyrinic A,C-diamide. NH(2) groups are provided by glutamine, and one molecule of ATP is hydrogenolyzed for each amidation.</text>
</comment>
<name>A0A1D7TJU6_9BACT</name>
<dbReference type="InterPro" id="IPR029062">
    <property type="entry name" value="Class_I_gatase-like"/>
</dbReference>